<sequence length="231" mass="25713">MTDNQALVIIPARGGSKGIPRKNIKEFCGRPLIHYSIEVAKAVAPDSHIILSTDDDEIRHCATLAGLPVSYRRPAELGGDKVGSREVILDAMDWADSEGLIYNKVVLLQPTSPLRTVGDVEECLKLYTPDCDMVVSVAEAACNPYYDCFETQPDGTLRVSKGDGRITRRQDAPKAWQFNGAVYVINPESVRRMALGEFPRRIPYEMPRSRSVDLDTPLDWTIAETIIRNTH</sequence>
<dbReference type="GO" id="GO:0008781">
    <property type="term" value="F:N-acylneuraminate cytidylyltransferase activity"/>
    <property type="evidence" value="ECO:0007669"/>
    <property type="project" value="TreeGrafter"/>
</dbReference>
<dbReference type="PANTHER" id="PTHR21485:SF6">
    <property type="entry name" value="N-ACYLNEURAMINATE CYTIDYLYLTRANSFERASE-RELATED"/>
    <property type="match status" value="1"/>
</dbReference>
<keyword evidence="1" id="KW-0808">Transferase</keyword>
<dbReference type="InterPro" id="IPR050793">
    <property type="entry name" value="CMP-NeuNAc_synthase"/>
</dbReference>
<dbReference type="InterPro" id="IPR003329">
    <property type="entry name" value="Cytidylyl_trans"/>
</dbReference>
<name>A0A2V1IL00_9BACT</name>
<dbReference type="GeneID" id="82526150"/>
<dbReference type="Pfam" id="PF02348">
    <property type="entry name" value="CTP_transf_3"/>
    <property type="match status" value="1"/>
</dbReference>
<dbReference type="PANTHER" id="PTHR21485">
    <property type="entry name" value="HAD SUPERFAMILY MEMBERS CMAS AND KDSC"/>
    <property type="match status" value="1"/>
</dbReference>
<dbReference type="InterPro" id="IPR029044">
    <property type="entry name" value="Nucleotide-diphossugar_trans"/>
</dbReference>
<keyword evidence="2" id="KW-1185">Reference proteome</keyword>
<dbReference type="RefSeq" id="WP_107032290.1">
    <property type="nucleotide sequence ID" value="NZ_CAOLYA010000003.1"/>
</dbReference>
<dbReference type="Proteomes" id="UP000244905">
    <property type="component" value="Unassembled WGS sequence"/>
</dbReference>
<dbReference type="EMBL" id="PUEC01000014">
    <property type="protein sequence ID" value="PWB02257.1"/>
    <property type="molecule type" value="Genomic_DNA"/>
</dbReference>
<protein>
    <submittedName>
        <fullName evidence="1">Acylneuraminate cytidylyltransferase family protein</fullName>
    </submittedName>
</protein>
<gene>
    <name evidence="1" type="ORF">C5O23_07310</name>
</gene>
<evidence type="ECO:0000313" key="1">
    <source>
        <dbReference type="EMBL" id="PWB02257.1"/>
    </source>
</evidence>
<comment type="caution">
    <text evidence="1">The sequence shown here is derived from an EMBL/GenBank/DDBJ whole genome shotgun (WGS) entry which is preliminary data.</text>
</comment>
<dbReference type="Gene3D" id="3.90.550.10">
    <property type="entry name" value="Spore Coat Polysaccharide Biosynthesis Protein SpsA, Chain A"/>
    <property type="match status" value="1"/>
</dbReference>
<evidence type="ECO:0000313" key="2">
    <source>
        <dbReference type="Proteomes" id="UP000244905"/>
    </source>
</evidence>
<proteinExistence type="predicted"/>
<keyword evidence="1" id="KW-0548">Nucleotidyltransferase</keyword>
<dbReference type="AlphaFoldDB" id="A0A2V1IL00"/>
<dbReference type="CDD" id="cd02513">
    <property type="entry name" value="CMP-NeuAc_Synthase"/>
    <property type="match status" value="1"/>
</dbReference>
<dbReference type="SUPFAM" id="SSF53448">
    <property type="entry name" value="Nucleotide-diphospho-sugar transferases"/>
    <property type="match status" value="1"/>
</dbReference>
<reference evidence="2" key="1">
    <citation type="submission" date="2018-02" db="EMBL/GenBank/DDBJ databases">
        <authorList>
            <person name="Clavel T."/>
            <person name="Strowig T."/>
        </authorList>
    </citation>
    <scope>NUCLEOTIDE SEQUENCE [LARGE SCALE GENOMIC DNA]</scope>
    <source>
        <strain evidence="2">DSM 103720</strain>
    </source>
</reference>
<organism evidence="1 2">
    <name type="scientific">Duncaniella muris</name>
    <dbReference type="NCBI Taxonomy" id="2094150"/>
    <lineage>
        <taxon>Bacteria</taxon>
        <taxon>Pseudomonadati</taxon>
        <taxon>Bacteroidota</taxon>
        <taxon>Bacteroidia</taxon>
        <taxon>Bacteroidales</taxon>
        <taxon>Muribaculaceae</taxon>
        <taxon>Duncaniella</taxon>
    </lineage>
</organism>
<accession>A0A2V1IL00</accession>